<evidence type="ECO:0000256" key="2">
    <source>
        <dbReference type="ARBA" id="ARBA00022679"/>
    </source>
</evidence>
<comment type="catalytic activity">
    <reaction evidence="5">
        <text>uridine(54) in tRNA + S-adenosyl-L-methionine = 5-methyluridine(54) in tRNA + S-adenosyl-L-homocysteine + H(+)</text>
        <dbReference type="Rhea" id="RHEA:42712"/>
        <dbReference type="Rhea" id="RHEA-COMP:10167"/>
        <dbReference type="Rhea" id="RHEA-COMP:10193"/>
        <dbReference type="ChEBI" id="CHEBI:15378"/>
        <dbReference type="ChEBI" id="CHEBI:57856"/>
        <dbReference type="ChEBI" id="CHEBI:59789"/>
        <dbReference type="ChEBI" id="CHEBI:65315"/>
        <dbReference type="ChEBI" id="CHEBI:74447"/>
        <dbReference type="EC" id="2.1.1.35"/>
    </reaction>
    <physiologicalReaction direction="left-to-right" evidence="5">
        <dbReference type="Rhea" id="RHEA:42713"/>
    </physiologicalReaction>
</comment>
<dbReference type="PANTHER" id="PTHR45904:SF2">
    <property type="entry name" value="TRNA (URACIL-5-)-METHYLTRANSFERASE HOMOLOG A"/>
    <property type="match status" value="1"/>
</dbReference>
<keyword evidence="1 6" id="KW-0489">Methyltransferase</keyword>
<dbReference type="InterPro" id="IPR035979">
    <property type="entry name" value="RBD_domain_sf"/>
</dbReference>
<evidence type="ECO:0000256" key="5">
    <source>
        <dbReference type="ARBA" id="ARBA00047278"/>
    </source>
</evidence>
<dbReference type="InterPro" id="IPR030391">
    <property type="entry name" value="MeTrfase_TrmA_CS"/>
</dbReference>
<sequence>MVADYWPCDGRQSLEVNITKSRSPNTEKACWKTKAKHIFNLFPSLCHSYDIQRVANSLCPIERETFRLMCIVLARDLIIVQCSCTCVRVVLPNVRTSFCRMEESSEAADVSLERVSKNVDETTTILPTEESCCVIVHNWPRFVGPKDAKKLCSRLGLSPRKLCPVGDHIYLTFESNELSSLAVEKLNGFTLKKRTLRVRKAGADWSKSAEGIKRFRESNSAGSDSASIIDVVTPWHDVPYEVQLSRKQDNCLAFLRSISSEMNHVSNEAIPASGHYGVLEAIRPSPKQDSYRNKCEFSVGYNNGSAEVGFRLTRHRQGCTVAPVDDCKHIPTMMKSVVSRFRNFILSSDRPPYDVDTKQGFWRMLTVRCYQMDILIVVTVNPSGLDQTSIAKVKRELVDHFLYQDMVSFRISSVYYQELVNSSDAIRYELLGGCPFVYERLFNMRFRISPSAFFQVNTKGCEVLYNAIGELCKSTKAEVLLDICCGTGTIGVCLAKNYKHVIGIEVVEEAVEDAKENASANEVKHCEYFCGKAEDLINSVTELETVKGSKCVGVLDPPRAGIGQNVISALRKCDAVRFLVYVSCDKKGATKNFVDLCRRTSNRFPGCPFSLKNVLPVDMFPMTPHYEVLILFEKVTDDVMVTDL</sequence>
<dbReference type="InterPro" id="IPR029063">
    <property type="entry name" value="SAM-dependent_MTases_sf"/>
</dbReference>
<protein>
    <recommendedName>
        <fullName evidence="4">tRNA (uracil(54)-C(5))-methyltransferase</fullName>
        <ecNumber evidence="4">2.1.1.35</ecNumber>
    </recommendedName>
</protein>
<gene>
    <name evidence="8" type="ORF">M514_26166</name>
</gene>
<comment type="caution">
    <text evidence="6">Lacks conserved residue(s) required for the propagation of feature annotation.</text>
</comment>
<dbReference type="Gene3D" id="2.40.50.1070">
    <property type="match status" value="1"/>
</dbReference>
<dbReference type="InterPro" id="IPR045850">
    <property type="entry name" value="TRM2_met"/>
</dbReference>
<name>A0A085MWQ1_9BILA</name>
<feature type="active site" evidence="7">
    <location>
        <position position="584"/>
    </location>
</feature>
<dbReference type="Proteomes" id="UP000030758">
    <property type="component" value="Unassembled WGS sequence"/>
</dbReference>
<dbReference type="AlphaFoldDB" id="A0A085MWQ1"/>
<evidence type="ECO:0000256" key="4">
    <source>
        <dbReference type="ARBA" id="ARBA00033763"/>
    </source>
</evidence>
<dbReference type="PROSITE" id="PS51687">
    <property type="entry name" value="SAM_MT_RNA_M5U"/>
    <property type="match status" value="1"/>
</dbReference>
<feature type="binding site" evidence="6">
    <location>
        <position position="556"/>
    </location>
    <ligand>
        <name>S-adenosyl-L-methionine</name>
        <dbReference type="ChEBI" id="CHEBI:59789"/>
    </ligand>
</feature>
<dbReference type="GO" id="GO:0006396">
    <property type="term" value="P:RNA processing"/>
    <property type="evidence" value="ECO:0007669"/>
    <property type="project" value="InterPro"/>
</dbReference>
<dbReference type="Pfam" id="PF05958">
    <property type="entry name" value="tRNA_U5-meth_tr"/>
    <property type="match status" value="1"/>
</dbReference>
<keyword evidence="2 6" id="KW-0808">Transferase</keyword>
<evidence type="ECO:0000256" key="3">
    <source>
        <dbReference type="ARBA" id="ARBA00022691"/>
    </source>
</evidence>
<organism evidence="8">
    <name type="scientific">Trichuris suis</name>
    <name type="common">pig whipworm</name>
    <dbReference type="NCBI Taxonomy" id="68888"/>
    <lineage>
        <taxon>Eukaryota</taxon>
        <taxon>Metazoa</taxon>
        <taxon>Ecdysozoa</taxon>
        <taxon>Nematoda</taxon>
        <taxon>Enoplea</taxon>
        <taxon>Dorylaimia</taxon>
        <taxon>Trichinellida</taxon>
        <taxon>Trichuridae</taxon>
        <taxon>Trichuris</taxon>
    </lineage>
</organism>
<comment type="similarity">
    <text evidence="6">Belongs to the class I-like SAM-binding methyltransferase superfamily. RNA M5U methyltransferase family.</text>
</comment>
<dbReference type="InterPro" id="IPR010280">
    <property type="entry name" value="U5_MeTrfase_fam"/>
</dbReference>
<dbReference type="GO" id="GO:0032259">
    <property type="term" value="P:methylation"/>
    <property type="evidence" value="ECO:0007669"/>
    <property type="project" value="UniProtKB-KW"/>
</dbReference>
<accession>A0A085MWQ1</accession>
<evidence type="ECO:0000256" key="6">
    <source>
        <dbReference type="PROSITE-ProRule" id="PRU01024"/>
    </source>
</evidence>
<dbReference type="SUPFAM" id="SSF54928">
    <property type="entry name" value="RNA-binding domain, RBD"/>
    <property type="match status" value="1"/>
</dbReference>
<feature type="binding site" evidence="6">
    <location>
        <position position="455"/>
    </location>
    <ligand>
        <name>S-adenosyl-L-methionine</name>
        <dbReference type="ChEBI" id="CHEBI:59789"/>
    </ligand>
</feature>
<dbReference type="PROSITE" id="PS01230">
    <property type="entry name" value="TRMA_1"/>
    <property type="match status" value="1"/>
</dbReference>
<evidence type="ECO:0000313" key="8">
    <source>
        <dbReference type="EMBL" id="KFD61647.1"/>
    </source>
</evidence>
<dbReference type="SUPFAM" id="SSF53335">
    <property type="entry name" value="S-adenosyl-L-methionine-dependent methyltransferases"/>
    <property type="match status" value="1"/>
</dbReference>
<evidence type="ECO:0000256" key="1">
    <source>
        <dbReference type="ARBA" id="ARBA00022603"/>
    </source>
</evidence>
<evidence type="ECO:0000256" key="7">
    <source>
        <dbReference type="PROSITE-ProRule" id="PRU10015"/>
    </source>
</evidence>
<proteinExistence type="inferred from homology"/>
<dbReference type="GO" id="GO:0030697">
    <property type="term" value="F:tRNA (uracil(54)-C5)-methyltransferase activity, S-adenosyl methionine-dependent"/>
    <property type="evidence" value="ECO:0007669"/>
    <property type="project" value="UniProtKB-EC"/>
</dbReference>
<feature type="active site" description="Nucleophile" evidence="6">
    <location>
        <position position="584"/>
    </location>
</feature>
<dbReference type="EC" id="2.1.1.35" evidence="4"/>
<reference evidence="8" key="1">
    <citation type="journal article" date="2014" name="Nat. Genet.">
        <title>Genome and transcriptome of the porcine whipworm Trichuris suis.</title>
        <authorList>
            <person name="Jex A.R."/>
            <person name="Nejsum P."/>
            <person name="Schwarz E.M."/>
            <person name="Hu L."/>
            <person name="Young N.D."/>
            <person name="Hall R.S."/>
            <person name="Korhonen P.K."/>
            <person name="Liao S."/>
            <person name="Thamsborg S."/>
            <person name="Xia J."/>
            <person name="Xu P."/>
            <person name="Wang S."/>
            <person name="Scheerlinck J.P."/>
            <person name="Hofmann A."/>
            <person name="Sternberg P.W."/>
            <person name="Wang J."/>
            <person name="Gasser R.B."/>
        </authorList>
    </citation>
    <scope>NUCLEOTIDE SEQUENCE [LARGE SCALE GENOMIC DNA]</scope>
    <source>
        <strain evidence="8">DCEP-RM93F</strain>
    </source>
</reference>
<dbReference type="Gene3D" id="3.40.50.150">
    <property type="entry name" value="Vaccinia Virus protein VP39"/>
    <property type="match status" value="1"/>
</dbReference>
<dbReference type="EMBL" id="KL367616">
    <property type="protein sequence ID" value="KFD61647.1"/>
    <property type="molecule type" value="Genomic_DNA"/>
</dbReference>
<keyword evidence="3 6" id="KW-0949">S-adenosyl-L-methionine</keyword>
<dbReference type="PANTHER" id="PTHR45904">
    <property type="entry name" value="TRNA (URACIL-5-)-METHYLTRANSFERASE"/>
    <property type="match status" value="1"/>
</dbReference>
<dbReference type="GO" id="GO:0009451">
    <property type="term" value="P:RNA modification"/>
    <property type="evidence" value="ECO:0007669"/>
    <property type="project" value="UniProtKB-ARBA"/>
</dbReference>
<dbReference type="GO" id="GO:0003723">
    <property type="term" value="F:RNA binding"/>
    <property type="evidence" value="ECO:0007669"/>
    <property type="project" value="TreeGrafter"/>
</dbReference>
<dbReference type="InterPro" id="IPR030390">
    <property type="entry name" value="MeTrfase_TrmA_AS"/>
</dbReference>
<feature type="binding site" evidence="6">
    <location>
        <position position="505"/>
    </location>
    <ligand>
        <name>S-adenosyl-L-methionine</name>
        <dbReference type="ChEBI" id="CHEBI:59789"/>
    </ligand>
</feature>
<dbReference type="CDD" id="cd02440">
    <property type="entry name" value="AdoMet_MTases"/>
    <property type="match status" value="1"/>
</dbReference>
<dbReference type="PROSITE" id="PS01231">
    <property type="entry name" value="TRMA_2"/>
    <property type="match status" value="1"/>
</dbReference>